<dbReference type="InterPro" id="IPR050266">
    <property type="entry name" value="AB_hydrolase_sf"/>
</dbReference>
<protein>
    <recommendedName>
        <fullName evidence="1">AB hydrolase-1 domain-containing protein</fullName>
    </recommendedName>
</protein>
<dbReference type="EMBL" id="UINC01055715">
    <property type="protein sequence ID" value="SVB74918.1"/>
    <property type="molecule type" value="Genomic_DNA"/>
</dbReference>
<dbReference type="InterPro" id="IPR000073">
    <property type="entry name" value="AB_hydrolase_1"/>
</dbReference>
<dbReference type="PANTHER" id="PTHR43798:SF33">
    <property type="entry name" value="HYDROLASE, PUTATIVE (AFU_ORTHOLOGUE AFUA_2G14860)-RELATED"/>
    <property type="match status" value="1"/>
</dbReference>
<dbReference type="InterPro" id="IPR029058">
    <property type="entry name" value="AB_hydrolase_fold"/>
</dbReference>
<name>A0A382GIC4_9ZZZZ</name>
<feature type="domain" description="AB hydrolase-1" evidence="1">
    <location>
        <begin position="27"/>
        <end position="254"/>
    </location>
</feature>
<accession>A0A382GIC4</accession>
<dbReference type="GO" id="GO:0016020">
    <property type="term" value="C:membrane"/>
    <property type="evidence" value="ECO:0007669"/>
    <property type="project" value="TreeGrafter"/>
</dbReference>
<dbReference type="SUPFAM" id="SSF53474">
    <property type="entry name" value="alpha/beta-Hydrolases"/>
    <property type="match status" value="1"/>
</dbReference>
<reference evidence="2" key="1">
    <citation type="submission" date="2018-05" db="EMBL/GenBank/DDBJ databases">
        <authorList>
            <person name="Lanie J.A."/>
            <person name="Ng W.-L."/>
            <person name="Kazmierczak K.M."/>
            <person name="Andrzejewski T.M."/>
            <person name="Davidsen T.M."/>
            <person name="Wayne K.J."/>
            <person name="Tettelin H."/>
            <person name="Glass J.I."/>
            <person name="Rusch D."/>
            <person name="Podicherti R."/>
            <person name="Tsui H.-C.T."/>
            <person name="Winkler M.E."/>
        </authorList>
    </citation>
    <scope>NUCLEOTIDE SEQUENCE</scope>
</reference>
<evidence type="ECO:0000313" key="2">
    <source>
        <dbReference type="EMBL" id="SVB74918.1"/>
    </source>
</evidence>
<proteinExistence type="predicted"/>
<dbReference type="AlphaFoldDB" id="A0A382GIC4"/>
<dbReference type="Pfam" id="PF12697">
    <property type="entry name" value="Abhydrolase_6"/>
    <property type="match status" value="1"/>
</dbReference>
<organism evidence="2">
    <name type="scientific">marine metagenome</name>
    <dbReference type="NCBI Taxonomy" id="408172"/>
    <lineage>
        <taxon>unclassified sequences</taxon>
        <taxon>metagenomes</taxon>
        <taxon>ecological metagenomes</taxon>
    </lineage>
</organism>
<evidence type="ECO:0000259" key="1">
    <source>
        <dbReference type="Pfam" id="PF12697"/>
    </source>
</evidence>
<sequence>MSSFETITIDVQSIKVTVRKKGSGPPLLFLHGAFGYEGWPTFLDLLSEHYTVYAPIHPGFLESEGIEKINDLYDLVLFNLDLVDCLALNDPHIVGHYFEAMVAAEIASVCSHNIGKLVMANPAGFWIDDDPGLDYFIVPDNEIRKHLLAHPEDSRYSDIFPEIDDESEQDQRSIDKVKALSTVAKFLWPVPDKGLSKRISRIRCETLVITSECDPIVPVSHGEKASSLIGNSIHMTLSEVGHLALLEDPETFAASIVDFLR</sequence>
<gene>
    <name evidence="2" type="ORF">METZ01_LOCUS227772</name>
</gene>
<dbReference type="Gene3D" id="3.40.50.1820">
    <property type="entry name" value="alpha/beta hydrolase"/>
    <property type="match status" value="1"/>
</dbReference>
<dbReference type="PANTHER" id="PTHR43798">
    <property type="entry name" value="MONOACYLGLYCEROL LIPASE"/>
    <property type="match status" value="1"/>
</dbReference>